<feature type="transmembrane region" description="Helical" evidence="1">
    <location>
        <begin position="106"/>
        <end position="128"/>
    </location>
</feature>
<keyword evidence="1" id="KW-0472">Membrane</keyword>
<dbReference type="Proteomes" id="UP000011543">
    <property type="component" value="Unassembled WGS sequence"/>
</dbReference>
<proteinExistence type="predicted"/>
<dbReference type="EMBL" id="AOHS01000030">
    <property type="protein sequence ID" value="ELY30625.1"/>
    <property type="molecule type" value="Genomic_DNA"/>
</dbReference>
<reference evidence="3 5" key="3">
    <citation type="journal article" date="2014" name="PLoS Genet.">
        <title>Phylogenetically driven sequencing of extremely halophilic archaea reveals strategies for static and dynamic osmo-response.</title>
        <authorList>
            <person name="Becker E.A."/>
            <person name="Seitzer P.M."/>
            <person name="Tritt A."/>
            <person name="Larsen D."/>
            <person name="Krusor M."/>
            <person name="Yao A.I."/>
            <person name="Wu D."/>
            <person name="Madern D."/>
            <person name="Eisen J.A."/>
            <person name="Darling A.E."/>
            <person name="Facciotti M.T."/>
        </authorList>
    </citation>
    <scope>NUCLEOTIDE SEQUENCE [LARGE SCALE GENOMIC DNA]</scope>
    <source>
        <strain evidence="5">ATCC 43099 / DSM 3394 / CCM 3739 / CIP 104546 / IAM 13178 / JCM 8861 / NBRC 102185 / NCIMB 2190 / MS3</strain>
        <strain evidence="3">MS-3</strain>
    </source>
</reference>
<feature type="transmembrane region" description="Helical" evidence="1">
    <location>
        <begin position="134"/>
        <end position="159"/>
    </location>
</feature>
<sequence>MALQWLVVSVVGFFALGYCLAHLHALFRGERLEQVIVPALPPGTFLFWLGLAALVLGFVVVLHEGCHGLFMARYGSDPSYGIGFSYALFPYAYAAVGDECFTRNQLFAILVAPFVVITVGGLAIMAAAPEHVLSLLLILALAANGAGSVGDLWMAAVLLQYPSRVRVDALPDNDVQGFAIYDPESGPTQGSETRHLPGMTHLSRIATGAVATLALLGTTAIALVLVSLAAGSGTVEIVTDRLLLFRHEVDSSGVARFELGEALFAGVSLAGGLCWAGLGAVRDHVVR</sequence>
<protein>
    <submittedName>
        <fullName evidence="2">DUF3267 domain protein</fullName>
    </submittedName>
</protein>
<keyword evidence="1" id="KW-0812">Transmembrane</keyword>
<reference evidence="4" key="1">
    <citation type="submission" date="2010-02" db="EMBL/GenBank/DDBJ databases">
        <title>Complete sequence of chromosome of Natrialba magadii ATCC 43099.</title>
        <authorList>
            <consortium name="US DOE Joint Genome Institute"/>
            <person name="Lucas S."/>
            <person name="Copeland A."/>
            <person name="Lapidus A."/>
            <person name="Cheng J.-F."/>
            <person name="Bruce D."/>
            <person name="Goodwin L."/>
            <person name="Pitluck S."/>
            <person name="Davenport K."/>
            <person name="Saunders E."/>
            <person name="Detter J.C."/>
            <person name="Han C."/>
            <person name="Tapia R."/>
            <person name="Land M."/>
            <person name="Hauser L."/>
            <person name="Kyrpides N."/>
            <person name="Mikhailova N."/>
            <person name="De Castro R.E."/>
            <person name="Maupin-Furlow J.A."/>
            <person name="Woyke T."/>
        </authorList>
    </citation>
    <scope>NUCLEOTIDE SEQUENCE [LARGE SCALE GENOMIC DNA]</scope>
    <source>
        <strain evidence="4">ATCC 43099 / DSM 3394 / CCM 3739 / CIP 104546 / IAM 13178 / JCM 8861 / NBRC 102185 / NCIMB 2190 / MS3</strain>
    </source>
</reference>
<accession>D3SWY5</accession>
<dbReference type="STRING" id="547559.Nmag_2304"/>
<dbReference type="PaxDb" id="547559-Nmag_2304"/>
<evidence type="ECO:0000313" key="4">
    <source>
        <dbReference type="Proteomes" id="UP000001879"/>
    </source>
</evidence>
<dbReference type="InterPro" id="IPR021683">
    <property type="entry name" value="DUF3267"/>
</dbReference>
<gene>
    <name evidence="2" type="ordered locus">Nmag_2304</name>
    <name evidence="3" type="ORF">C500_08897</name>
</gene>
<evidence type="ECO:0000313" key="3">
    <source>
        <dbReference type="EMBL" id="ELY30625.1"/>
    </source>
</evidence>
<dbReference type="EMBL" id="CP001932">
    <property type="protein sequence ID" value="ADD05867.1"/>
    <property type="molecule type" value="Genomic_DNA"/>
</dbReference>
<evidence type="ECO:0000313" key="2">
    <source>
        <dbReference type="EMBL" id="ADD05867.1"/>
    </source>
</evidence>
<evidence type="ECO:0000313" key="5">
    <source>
        <dbReference type="Proteomes" id="UP000011543"/>
    </source>
</evidence>
<dbReference type="eggNOG" id="arCOG05799">
    <property type="taxonomic scope" value="Archaea"/>
</dbReference>
<dbReference type="PATRIC" id="fig|547559.17.peg.1751"/>
<dbReference type="GeneID" id="8825156"/>
<feature type="transmembrane region" description="Helical" evidence="1">
    <location>
        <begin position="205"/>
        <end position="230"/>
    </location>
</feature>
<keyword evidence="1" id="KW-1133">Transmembrane helix</keyword>
<name>D3SWY5_NATMM</name>
<evidence type="ECO:0000256" key="1">
    <source>
        <dbReference type="SAM" id="Phobius"/>
    </source>
</evidence>
<dbReference type="KEGG" id="nmg:Nmag_2304"/>
<dbReference type="AlphaFoldDB" id="D3SWY5"/>
<dbReference type="HOGENOM" id="CLU_935726_0_0_2"/>
<feature type="transmembrane region" description="Helical" evidence="1">
    <location>
        <begin position="45"/>
        <end position="63"/>
    </location>
</feature>
<dbReference type="OrthoDB" id="206228at2157"/>
<reference evidence="2 4" key="2">
    <citation type="journal article" date="2012" name="BMC Genomics">
        <title>A comparative genomics perspective on the genetic content of the alkaliphilic haloarchaeon Natrialba magadii ATCC 43099T.</title>
        <authorList>
            <person name="Siddaramappa S."/>
            <person name="Challacombe J.F."/>
            <person name="Decastro R.E."/>
            <person name="Pfeiffer F."/>
            <person name="Sastre D.E."/>
            <person name="Gimenez M.I."/>
            <person name="Paggi R.A."/>
            <person name="Detter J.C."/>
            <person name="Davenport K.W."/>
            <person name="Goodwin L.A."/>
            <person name="Kyrpides N."/>
            <person name="Tapia R."/>
            <person name="Pitluck S."/>
            <person name="Lucas S."/>
            <person name="Woyke T."/>
            <person name="Maupin-Furlow J.A."/>
        </authorList>
    </citation>
    <scope>NUCLEOTIDE SEQUENCE [LARGE SCALE GENOMIC DNA]</scope>
    <source>
        <strain evidence="2">ATCC 43099</strain>
        <strain evidence="4">ATCC 43099 / DSM 3394 / CCM 3739 / CIP 104546 / IAM 13178 / JCM 8861 / NBRC 102185 / NCIMB 2190 / MS3</strain>
    </source>
</reference>
<organism evidence="2 4">
    <name type="scientific">Natrialba magadii (strain ATCC 43099 / DSM 3394 / CCM 3739 / CIP 104546 / IAM 13178 / JCM 8861 / NBRC 102185 / NCIMB 2190 / MS3)</name>
    <name type="common">Natronobacterium magadii</name>
    <dbReference type="NCBI Taxonomy" id="547559"/>
    <lineage>
        <taxon>Archaea</taxon>
        <taxon>Methanobacteriati</taxon>
        <taxon>Methanobacteriota</taxon>
        <taxon>Stenosarchaea group</taxon>
        <taxon>Halobacteria</taxon>
        <taxon>Halobacteriales</taxon>
        <taxon>Natrialbaceae</taxon>
        <taxon>Natrialba</taxon>
    </lineage>
</organism>
<dbReference type="RefSeq" id="WP_004215575.1">
    <property type="nucleotide sequence ID" value="NC_013922.1"/>
</dbReference>
<keyword evidence="4" id="KW-1185">Reference proteome</keyword>
<feature type="transmembrane region" description="Helical" evidence="1">
    <location>
        <begin position="262"/>
        <end position="281"/>
    </location>
</feature>
<dbReference type="Pfam" id="PF11667">
    <property type="entry name" value="DUF3267"/>
    <property type="match status" value="1"/>
</dbReference>
<reference evidence="2" key="4">
    <citation type="submission" date="2016-09" db="EMBL/GenBank/DDBJ databases">
        <authorList>
            <person name="Pfeiffer F."/>
        </authorList>
    </citation>
    <scope>NUCLEOTIDE SEQUENCE</scope>
    <source>
        <strain evidence="2">ATCC 43099</strain>
    </source>
</reference>
<dbReference type="Proteomes" id="UP000001879">
    <property type="component" value="Chromosome"/>
</dbReference>